<dbReference type="GO" id="GO:0005634">
    <property type="term" value="C:nucleus"/>
    <property type="evidence" value="ECO:0007669"/>
    <property type="project" value="UniProtKB-SubCell"/>
</dbReference>
<dbReference type="InterPro" id="IPR014001">
    <property type="entry name" value="Helicase_ATP-bd"/>
</dbReference>
<organism evidence="6 7">
    <name type="scientific">Enterospora canceri</name>
    <dbReference type="NCBI Taxonomy" id="1081671"/>
    <lineage>
        <taxon>Eukaryota</taxon>
        <taxon>Fungi</taxon>
        <taxon>Fungi incertae sedis</taxon>
        <taxon>Microsporidia</taxon>
        <taxon>Enterocytozoonidae</taxon>
        <taxon>Enterospora</taxon>
    </lineage>
</organism>
<dbReference type="GO" id="GO:0016887">
    <property type="term" value="F:ATP hydrolysis activity"/>
    <property type="evidence" value="ECO:0007669"/>
    <property type="project" value="TreeGrafter"/>
</dbReference>
<feature type="domain" description="Helicase ATP-binding" evidence="5">
    <location>
        <begin position="59"/>
        <end position="230"/>
    </location>
</feature>
<dbReference type="Pfam" id="PF00176">
    <property type="entry name" value="SNF2-rel_dom"/>
    <property type="match status" value="1"/>
</dbReference>
<keyword evidence="7" id="KW-1185">Reference proteome</keyword>
<accession>A0A1Y1S4X9</accession>
<dbReference type="GO" id="GO:0005524">
    <property type="term" value="F:ATP binding"/>
    <property type="evidence" value="ECO:0007669"/>
    <property type="project" value="InterPro"/>
</dbReference>
<dbReference type="PANTHER" id="PTHR45623">
    <property type="entry name" value="CHROMODOMAIN-HELICASE-DNA-BINDING PROTEIN 3-RELATED-RELATED"/>
    <property type="match status" value="1"/>
</dbReference>
<comment type="subcellular location">
    <subcellularLocation>
        <location evidence="1">Nucleus</location>
    </subcellularLocation>
</comment>
<evidence type="ECO:0000256" key="3">
    <source>
        <dbReference type="ARBA" id="ARBA00022840"/>
    </source>
</evidence>
<dbReference type="Gene3D" id="3.40.50.300">
    <property type="entry name" value="P-loop containing nucleotide triphosphate hydrolases"/>
    <property type="match status" value="1"/>
</dbReference>
<protein>
    <submittedName>
        <fullName evidence="6">Chromodomain DNA_Bprt</fullName>
    </submittedName>
</protein>
<dbReference type="SMART" id="SM00487">
    <property type="entry name" value="DEXDc"/>
    <property type="match status" value="1"/>
</dbReference>
<reference evidence="6 7" key="1">
    <citation type="journal article" date="2017" name="Environ. Microbiol.">
        <title>Decay of the glycolytic pathway and adaptation to intranuclear parasitism within Enterocytozoonidae microsporidia.</title>
        <authorList>
            <person name="Wiredu Boakye D."/>
            <person name="Jaroenlak P."/>
            <person name="Prachumwat A."/>
            <person name="Williams T.A."/>
            <person name="Bateman K.S."/>
            <person name="Itsathitphaisarn O."/>
            <person name="Sritunyalucksana K."/>
            <person name="Paszkiewicz K.H."/>
            <person name="Moore K.A."/>
            <person name="Stentiford G.D."/>
            <person name="Williams B.A."/>
        </authorList>
    </citation>
    <scope>NUCLEOTIDE SEQUENCE [LARGE SCALE GENOMIC DNA]</scope>
    <source>
        <strain evidence="6 7">GB1</strain>
    </source>
</reference>
<dbReference type="OrthoDB" id="5857104at2759"/>
<gene>
    <name evidence="6" type="ORF">ECANGB1_2495</name>
</gene>
<feature type="non-terminal residue" evidence="6">
    <location>
        <position position="333"/>
    </location>
</feature>
<evidence type="ECO:0000256" key="1">
    <source>
        <dbReference type="ARBA" id="ARBA00004123"/>
    </source>
</evidence>
<dbReference type="Gene3D" id="3.40.50.10810">
    <property type="entry name" value="Tandem AAA-ATPase domain"/>
    <property type="match status" value="1"/>
</dbReference>
<dbReference type="InterPro" id="IPR027417">
    <property type="entry name" value="P-loop_NTPase"/>
</dbReference>
<dbReference type="GO" id="GO:0000785">
    <property type="term" value="C:chromatin"/>
    <property type="evidence" value="ECO:0007669"/>
    <property type="project" value="TreeGrafter"/>
</dbReference>
<sequence>MNYTNELQKYRERKKMRHSKYPIDWRPDKSKQAKYTESPVYKNGNRLRTYQLEGVNWLINRWYWKTSCIMADEMGLGKTVQSVCFVDCLSTEFQYNHPVIVIAPLSTLVHWEREFKAWTDLRVLTYHGTVAGREMLAEYEFTNKTGNINVRLFDVILTTYEMAMSGMDHLSQFEYSVGIVDEAHRLKNPKSKAARSLNSLKINHKVLLTGTPIQNNLSELWALFNFMDSSKFSSLSDFLEEYKLNDIKDVEKLQELLKPLMLRRMKEDVETTIPQKEETIIEVELTIAQKRYYRAILEKNFEFLVDSAKKNVPNLINAMMELRKCCIHPYLLK</sequence>
<dbReference type="GO" id="GO:0003682">
    <property type="term" value="F:chromatin binding"/>
    <property type="evidence" value="ECO:0007669"/>
    <property type="project" value="TreeGrafter"/>
</dbReference>
<dbReference type="VEuPathDB" id="MicrosporidiaDB:ECANGB1_2495"/>
<evidence type="ECO:0000256" key="4">
    <source>
        <dbReference type="ARBA" id="ARBA00023242"/>
    </source>
</evidence>
<dbReference type="Proteomes" id="UP000192639">
    <property type="component" value="Unassembled WGS sequence"/>
</dbReference>
<dbReference type="InterPro" id="IPR000330">
    <property type="entry name" value="SNF2_N"/>
</dbReference>
<dbReference type="PANTHER" id="PTHR45623:SF11">
    <property type="entry name" value="KISMET, ISOFORM C"/>
    <property type="match status" value="1"/>
</dbReference>
<evidence type="ECO:0000313" key="6">
    <source>
        <dbReference type="EMBL" id="ORD92996.1"/>
    </source>
</evidence>
<dbReference type="InterPro" id="IPR038718">
    <property type="entry name" value="SNF2-like_sf"/>
</dbReference>
<evidence type="ECO:0000259" key="5">
    <source>
        <dbReference type="PROSITE" id="PS51192"/>
    </source>
</evidence>
<name>A0A1Y1S4X9_9MICR</name>
<dbReference type="GO" id="GO:0140658">
    <property type="term" value="F:ATP-dependent chromatin remodeler activity"/>
    <property type="evidence" value="ECO:0007669"/>
    <property type="project" value="TreeGrafter"/>
</dbReference>
<evidence type="ECO:0000313" key="7">
    <source>
        <dbReference type="Proteomes" id="UP000192639"/>
    </source>
</evidence>
<dbReference type="EMBL" id="LWDP01000305">
    <property type="protein sequence ID" value="ORD92996.1"/>
    <property type="molecule type" value="Genomic_DNA"/>
</dbReference>
<keyword evidence="2" id="KW-0547">Nucleotide-binding</keyword>
<dbReference type="AlphaFoldDB" id="A0A1Y1S4X9"/>
<dbReference type="GO" id="GO:0003677">
    <property type="term" value="F:DNA binding"/>
    <property type="evidence" value="ECO:0007669"/>
    <property type="project" value="TreeGrafter"/>
</dbReference>
<proteinExistence type="predicted"/>
<dbReference type="GO" id="GO:0010468">
    <property type="term" value="P:regulation of gene expression"/>
    <property type="evidence" value="ECO:0007669"/>
    <property type="project" value="TreeGrafter"/>
</dbReference>
<evidence type="ECO:0000256" key="2">
    <source>
        <dbReference type="ARBA" id="ARBA00022741"/>
    </source>
</evidence>
<comment type="caution">
    <text evidence="6">The sequence shown here is derived from an EMBL/GenBank/DDBJ whole genome shotgun (WGS) entry which is preliminary data.</text>
</comment>
<keyword evidence="3" id="KW-0067">ATP-binding</keyword>
<dbReference type="PROSITE" id="PS51192">
    <property type="entry name" value="HELICASE_ATP_BIND_1"/>
    <property type="match status" value="1"/>
</dbReference>
<dbReference type="GO" id="GO:0042393">
    <property type="term" value="F:histone binding"/>
    <property type="evidence" value="ECO:0007669"/>
    <property type="project" value="TreeGrafter"/>
</dbReference>
<dbReference type="SUPFAM" id="SSF52540">
    <property type="entry name" value="P-loop containing nucleoside triphosphate hydrolases"/>
    <property type="match status" value="2"/>
</dbReference>
<keyword evidence="4" id="KW-0539">Nucleus</keyword>